<dbReference type="AlphaFoldDB" id="A0A150NDV9"/>
<dbReference type="Gene3D" id="2.60.40.790">
    <property type="match status" value="1"/>
</dbReference>
<dbReference type="InterPro" id="IPR002068">
    <property type="entry name" value="A-crystallin/Hsp20_dom"/>
</dbReference>
<evidence type="ECO:0000313" key="5">
    <source>
        <dbReference type="Proteomes" id="UP000075517"/>
    </source>
</evidence>
<evidence type="ECO:0000313" key="4">
    <source>
        <dbReference type="EMBL" id="KYD34897.1"/>
    </source>
</evidence>
<dbReference type="SUPFAM" id="SSF49764">
    <property type="entry name" value="HSP20-like chaperones"/>
    <property type="match status" value="1"/>
</dbReference>
<dbReference type="Proteomes" id="UP000075517">
    <property type="component" value="Unassembled WGS sequence"/>
</dbReference>
<dbReference type="InterPro" id="IPR008978">
    <property type="entry name" value="HSP20-like_chaperone"/>
</dbReference>
<feature type="domain" description="SHSP" evidence="3">
    <location>
        <begin position="90"/>
        <end position="198"/>
    </location>
</feature>
<comment type="caution">
    <text evidence="4">The sequence shown here is derived from an EMBL/GenBank/DDBJ whole genome shotgun (WGS) entry which is preliminary data.</text>
</comment>
<dbReference type="PATRIC" id="fig|1422.17.peg.2019"/>
<comment type="similarity">
    <text evidence="1 2">Belongs to the small heat shock protein (HSP20) family.</text>
</comment>
<dbReference type="EMBL" id="LQYY01000023">
    <property type="protein sequence ID" value="KYD34897.1"/>
    <property type="molecule type" value="Genomic_DNA"/>
</dbReference>
<accession>A0A150NDV9</accession>
<proteinExistence type="inferred from homology"/>
<evidence type="ECO:0000259" key="3">
    <source>
        <dbReference type="PROSITE" id="PS01031"/>
    </source>
</evidence>
<sequence length="198" mass="22811">MTFFPSVHTLTIKRIASMAAGRPSGGNGGRRNLATLRNGKRGSAMNGPFQPPANGDGNHPFHHLRKLVNQWFDERPLQKLFETLDDYFAQTFAAAYIPIEVKETKRDYQIIVRLPDIKRDQISLQWHEDGLQLVIDHHETIESSDDSGHVYERRQQRRRVARMIPFPYPVAEHEVKASFQNGTLVIRLPQKRKYIGID</sequence>
<dbReference type="PROSITE" id="PS01031">
    <property type="entry name" value="SHSP"/>
    <property type="match status" value="1"/>
</dbReference>
<dbReference type="CDD" id="cd06464">
    <property type="entry name" value="ACD_sHsps-like"/>
    <property type="match status" value="1"/>
</dbReference>
<organism evidence="4 5">
    <name type="scientific">Geobacillus stearothermophilus</name>
    <name type="common">Bacillus stearothermophilus</name>
    <dbReference type="NCBI Taxonomy" id="1422"/>
    <lineage>
        <taxon>Bacteria</taxon>
        <taxon>Bacillati</taxon>
        <taxon>Bacillota</taxon>
        <taxon>Bacilli</taxon>
        <taxon>Bacillales</taxon>
        <taxon>Anoxybacillaceae</taxon>
        <taxon>Geobacillus</taxon>
    </lineage>
</organism>
<evidence type="ECO:0000256" key="1">
    <source>
        <dbReference type="PROSITE-ProRule" id="PRU00285"/>
    </source>
</evidence>
<name>A0A150NDV9_GEOSE</name>
<reference evidence="4 5" key="1">
    <citation type="submission" date="2016-01" db="EMBL/GenBank/DDBJ databases">
        <title>Draft Genome Sequences of Seven Thermophilic Sporeformers Isolated from Foods.</title>
        <authorList>
            <person name="Berendsen E.M."/>
            <person name="Wells-Bennik M.H."/>
            <person name="Krawcyk A.O."/>
            <person name="De Jong A."/>
            <person name="Holsappel S."/>
            <person name="Eijlander R.T."/>
            <person name="Kuipers O.P."/>
        </authorList>
    </citation>
    <scope>NUCLEOTIDE SEQUENCE [LARGE SCALE GENOMIC DNA]</scope>
    <source>
        <strain evidence="4 5">B4114</strain>
    </source>
</reference>
<dbReference type="Pfam" id="PF00011">
    <property type="entry name" value="HSP20"/>
    <property type="match status" value="1"/>
</dbReference>
<evidence type="ECO:0000256" key="2">
    <source>
        <dbReference type="RuleBase" id="RU003616"/>
    </source>
</evidence>
<gene>
    <name evidence="4" type="ORF">B4114_1879</name>
</gene>
<protein>
    <recommendedName>
        <fullName evidence="3">SHSP domain-containing protein</fullName>
    </recommendedName>
</protein>